<gene>
    <name evidence="12" type="ORF">CEUSTIGMA_g514.t1</name>
</gene>
<feature type="region of interest" description="Disordered" evidence="9">
    <location>
        <begin position="827"/>
        <end position="888"/>
    </location>
</feature>
<dbReference type="SMART" id="SM01052">
    <property type="entry name" value="CAP_GLY"/>
    <property type="match status" value="1"/>
</dbReference>
<evidence type="ECO:0000259" key="10">
    <source>
        <dbReference type="PROSITE" id="PS50011"/>
    </source>
</evidence>
<feature type="compositionally biased region" description="Polar residues" evidence="9">
    <location>
        <begin position="641"/>
        <end position="666"/>
    </location>
</feature>
<feature type="domain" description="Protein kinase" evidence="10">
    <location>
        <begin position="1"/>
        <end position="226"/>
    </location>
</feature>
<feature type="compositionally biased region" description="Basic and acidic residues" evidence="9">
    <location>
        <begin position="569"/>
        <end position="581"/>
    </location>
</feature>
<feature type="region of interest" description="Disordered" evidence="9">
    <location>
        <begin position="609"/>
        <end position="692"/>
    </location>
</feature>
<dbReference type="GO" id="GO:0005524">
    <property type="term" value="F:ATP binding"/>
    <property type="evidence" value="ECO:0007669"/>
    <property type="project" value="UniProtKB-KW"/>
</dbReference>
<evidence type="ECO:0000256" key="3">
    <source>
        <dbReference type="ARBA" id="ARBA00022679"/>
    </source>
</evidence>
<dbReference type="STRING" id="1157962.A0A250WQI5"/>
<dbReference type="InterPro" id="IPR051131">
    <property type="entry name" value="NEK_Ser/Thr_kinase_NIMA"/>
</dbReference>
<feature type="region of interest" description="Disordered" evidence="9">
    <location>
        <begin position="424"/>
        <end position="473"/>
    </location>
</feature>
<accession>A0A250WQI5</accession>
<dbReference type="SUPFAM" id="SSF56112">
    <property type="entry name" value="Protein kinase-like (PK-like)"/>
    <property type="match status" value="1"/>
</dbReference>
<evidence type="ECO:0000259" key="11">
    <source>
        <dbReference type="PROSITE" id="PS50245"/>
    </source>
</evidence>
<dbReference type="PROSITE" id="PS50245">
    <property type="entry name" value="CAP_GLY_2"/>
    <property type="match status" value="1"/>
</dbReference>
<evidence type="ECO:0000256" key="6">
    <source>
        <dbReference type="ARBA" id="ARBA00022840"/>
    </source>
</evidence>
<dbReference type="Pfam" id="PF00069">
    <property type="entry name" value="Pkinase"/>
    <property type="match status" value="1"/>
</dbReference>
<evidence type="ECO:0000256" key="4">
    <source>
        <dbReference type="ARBA" id="ARBA00022741"/>
    </source>
</evidence>
<dbReference type="Proteomes" id="UP000232323">
    <property type="component" value="Unassembled WGS sequence"/>
</dbReference>
<dbReference type="Pfam" id="PF01302">
    <property type="entry name" value="CAP_GLY"/>
    <property type="match status" value="1"/>
</dbReference>
<evidence type="ECO:0000313" key="12">
    <source>
        <dbReference type="EMBL" id="GAX73061.1"/>
    </source>
</evidence>
<feature type="domain" description="CAP-Gly" evidence="11">
    <location>
        <begin position="1362"/>
        <end position="1404"/>
    </location>
</feature>
<feature type="region of interest" description="Disordered" evidence="9">
    <location>
        <begin position="1310"/>
        <end position="1330"/>
    </location>
</feature>
<dbReference type="PROSITE" id="PS00108">
    <property type="entry name" value="PROTEIN_KINASE_ST"/>
    <property type="match status" value="1"/>
</dbReference>
<comment type="catalytic activity">
    <reaction evidence="8">
        <text>L-seryl-[protein] + ATP = O-phospho-L-seryl-[protein] + ADP + H(+)</text>
        <dbReference type="Rhea" id="RHEA:17989"/>
        <dbReference type="Rhea" id="RHEA-COMP:9863"/>
        <dbReference type="Rhea" id="RHEA-COMP:11604"/>
        <dbReference type="ChEBI" id="CHEBI:15378"/>
        <dbReference type="ChEBI" id="CHEBI:29999"/>
        <dbReference type="ChEBI" id="CHEBI:30616"/>
        <dbReference type="ChEBI" id="CHEBI:83421"/>
        <dbReference type="ChEBI" id="CHEBI:456216"/>
        <dbReference type="EC" id="2.7.11.1"/>
    </reaction>
</comment>
<feature type="region of interest" description="Disordered" evidence="9">
    <location>
        <begin position="333"/>
        <end position="353"/>
    </location>
</feature>
<dbReference type="SUPFAM" id="SSF74924">
    <property type="entry name" value="Cap-Gly domain"/>
    <property type="match status" value="1"/>
</dbReference>
<dbReference type="GO" id="GO:0004674">
    <property type="term" value="F:protein serine/threonine kinase activity"/>
    <property type="evidence" value="ECO:0007669"/>
    <property type="project" value="UniProtKB-KW"/>
</dbReference>
<dbReference type="SMART" id="SM00220">
    <property type="entry name" value="S_TKc"/>
    <property type="match status" value="1"/>
</dbReference>
<dbReference type="InterPro" id="IPR036859">
    <property type="entry name" value="CAP-Gly_dom_sf"/>
</dbReference>
<dbReference type="EC" id="2.7.11.1" evidence="1"/>
<feature type="region of interest" description="Disordered" evidence="9">
    <location>
        <begin position="502"/>
        <end position="526"/>
    </location>
</feature>
<feature type="compositionally biased region" description="Polar residues" evidence="9">
    <location>
        <begin position="1316"/>
        <end position="1327"/>
    </location>
</feature>
<feature type="region of interest" description="Disordered" evidence="9">
    <location>
        <begin position="551"/>
        <end position="597"/>
    </location>
</feature>
<sequence>MARQNDWQRASTKQEIKLGNMLQHPYIVQFIKSWIRDGHEVNILYGYCEQGDLSTMMKRRKGKLIEEEQLRKWLAQLLLALQHLQCKYILHRDLKSSNIFLTADNDVEIGDFGLATIAGPEDSSSHDQSVVGTPHFMSPEVLNRKKYDYKTDVWSLGCLMYELSALRPAFTAFNLHGLVSKICKSAVPPLPDHQYSTEWESLIKWMLKKDPNKRPSVDELLSSSSLQENIAWARARALQLDPNAPLPILPSATQITDNVPTTPTALFSTIFSNSLAAEGMSTPPAVLGAMLSSTLADVVVNAAESSGTPITPQCMSAAVAAEEDEDYHDANFRNVDQHTGGEQQTPPAEPHSLPSHLRIISERQVTSEKLLCIQELQLDHASAQNSNVMRLEKKTTKVGTSQSISQARKTLSVRKEVPLRAMATQRQPSQLNPVAAAAASQAAARNNAPTSSPLQENSPSTTKGISQMSPQATSDLKTHATNTPLKAQQTGQTITSFTEAGRMRGAKRIRRGSRTEAARADAPNSTSDIKAALVVSAPSEQGVHLKEPLPIRKASKPASAATVSMTQVKVEHAEDQKETKSEMQNTSVTDIDLPAGTLVDDVVPQTSTSIPEREALAPSSIPSNPAIPTPTCKPEHKPTETNHSQKATRSFHTQQLPPWRPSSSALQPRVSAPRRSAPTSAVTNNRLKRTVPSPASLLTASYKDAAGKAAAAAAAPIEDGSSFPMYRDAVRAAVVARAAAAAVSEPCRNPKPAGQALGTNESCPGPVGSSAISLETLRASSSSSTPARCCQLGDRALLNFRKQASRPIPSSTLQRHLTALQRVHNVGSDRQLSTHPDSRPTSPLCAPEAPAGYSQPPEVPTGYSQPPEAPAGYSQPPEVPTGYSQPPEVPAGCLQPPEHCMVAPGSGLALEMDCQLALPPAQGLVTQGPGQSSTLKAGVNTTAAGHTPVAYNQNIGALSEGVVACVSPLSPLPERTDEITPTHYEPLTFISELEVGKTAGMGNGFPHPGQPGTKEAGPESPSKTSQQHSVFMNQLYQSPGKLSVSLNKSTPPPQHAGILSTECINRECSIPIQGPSVVPEGSVLASSHADLELVLGSNPALPTHTTTGQGCLEEAAEEERVASVTLVPPADAGVYAQLFRAPTSGVQPMKAEVSATGVGVALPGSLWMQSASSDVHPTPLHQLSRESLEHRLLLLERVVSLASRLHAGGRWRELGSVLSSTSSTASQQQQALPACLELNMNERHVARQQHFSIVQVPSCQVYGAFGVQEAMEMTSSSKASLFNNMDRVVPEVFSLLSSSATPLAEEVMPQDALGGSDTSQALGGSDTSQERCSFRFGDHVEVVRDDGDILRTGSRAIVRYVGPCHWSHGEKVGIELEDLQGRHAGCVDGIKYFHCQPLHGTFTDPDALKGCQQEKR</sequence>
<keyword evidence="13" id="KW-1185">Reference proteome</keyword>
<comment type="caution">
    <text evidence="12">The sequence shown here is derived from an EMBL/GenBank/DDBJ whole genome shotgun (WGS) entry which is preliminary data.</text>
</comment>
<feature type="compositionally biased region" description="Polar residues" evidence="9">
    <location>
        <begin position="828"/>
        <end position="841"/>
    </location>
</feature>
<dbReference type="Gene3D" id="1.10.510.10">
    <property type="entry name" value="Transferase(Phosphotransferase) domain 1"/>
    <property type="match status" value="1"/>
</dbReference>
<keyword evidence="6" id="KW-0067">ATP-binding</keyword>
<name>A0A250WQI5_9CHLO</name>
<reference evidence="12 13" key="1">
    <citation type="submission" date="2017-08" db="EMBL/GenBank/DDBJ databases">
        <title>Acidophilic green algal genome provides insights into adaptation to an acidic environment.</title>
        <authorList>
            <person name="Hirooka S."/>
            <person name="Hirose Y."/>
            <person name="Kanesaki Y."/>
            <person name="Higuchi S."/>
            <person name="Fujiwara T."/>
            <person name="Onuma R."/>
            <person name="Era A."/>
            <person name="Ohbayashi R."/>
            <person name="Uzuka A."/>
            <person name="Nozaki H."/>
            <person name="Yoshikawa H."/>
            <person name="Miyagishima S.Y."/>
        </authorList>
    </citation>
    <scope>NUCLEOTIDE SEQUENCE [LARGE SCALE GENOMIC DNA]</scope>
    <source>
        <strain evidence="12 13">NIES-2499</strain>
    </source>
</reference>
<keyword evidence="5" id="KW-0418">Kinase</keyword>
<keyword evidence="3" id="KW-0808">Transferase</keyword>
<dbReference type="PROSITE" id="PS50011">
    <property type="entry name" value="PROTEIN_KINASE_DOM"/>
    <property type="match status" value="1"/>
</dbReference>
<evidence type="ECO:0000256" key="2">
    <source>
        <dbReference type="ARBA" id="ARBA00022527"/>
    </source>
</evidence>
<evidence type="ECO:0000256" key="5">
    <source>
        <dbReference type="ARBA" id="ARBA00022777"/>
    </source>
</evidence>
<dbReference type="InterPro" id="IPR000719">
    <property type="entry name" value="Prot_kinase_dom"/>
</dbReference>
<dbReference type="PANTHER" id="PTHR44899">
    <property type="entry name" value="CAMK FAMILY PROTEIN KINASE"/>
    <property type="match status" value="1"/>
</dbReference>
<keyword evidence="2" id="KW-0723">Serine/threonine-protein kinase</keyword>
<evidence type="ECO:0000256" key="1">
    <source>
        <dbReference type="ARBA" id="ARBA00012513"/>
    </source>
</evidence>
<evidence type="ECO:0000256" key="9">
    <source>
        <dbReference type="SAM" id="MobiDB-lite"/>
    </source>
</evidence>
<keyword evidence="4" id="KW-0547">Nucleotide-binding</keyword>
<feature type="compositionally biased region" description="Low complexity" evidence="9">
    <location>
        <begin position="435"/>
        <end position="448"/>
    </location>
</feature>
<dbReference type="Gene3D" id="2.30.30.190">
    <property type="entry name" value="CAP Gly-rich-like domain"/>
    <property type="match status" value="1"/>
</dbReference>
<dbReference type="InterPro" id="IPR008271">
    <property type="entry name" value="Ser/Thr_kinase_AS"/>
</dbReference>
<dbReference type="EMBL" id="BEGY01000002">
    <property type="protein sequence ID" value="GAX73061.1"/>
    <property type="molecule type" value="Genomic_DNA"/>
</dbReference>
<comment type="catalytic activity">
    <reaction evidence="7">
        <text>L-threonyl-[protein] + ATP = O-phospho-L-threonyl-[protein] + ADP + H(+)</text>
        <dbReference type="Rhea" id="RHEA:46608"/>
        <dbReference type="Rhea" id="RHEA-COMP:11060"/>
        <dbReference type="Rhea" id="RHEA-COMP:11605"/>
        <dbReference type="ChEBI" id="CHEBI:15378"/>
        <dbReference type="ChEBI" id="CHEBI:30013"/>
        <dbReference type="ChEBI" id="CHEBI:30616"/>
        <dbReference type="ChEBI" id="CHEBI:61977"/>
        <dbReference type="ChEBI" id="CHEBI:456216"/>
        <dbReference type="EC" id="2.7.11.1"/>
    </reaction>
</comment>
<feature type="region of interest" description="Disordered" evidence="9">
    <location>
        <begin position="746"/>
        <end position="766"/>
    </location>
</feature>
<dbReference type="InterPro" id="IPR000938">
    <property type="entry name" value="CAP-Gly_domain"/>
</dbReference>
<evidence type="ECO:0000256" key="7">
    <source>
        <dbReference type="ARBA" id="ARBA00047899"/>
    </source>
</evidence>
<evidence type="ECO:0000313" key="13">
    <source>
        <dbReference type="Proteomes" id="UP000232323"/>
    </source>
</evidence>
<dbReference type="InterPro" id="IPR011009">
    <property type="entry name" value="Kinase-like_dom_sf"/>
</dbReference>
<feature type="region of interest" description="Disordered" evidence="9">
    <location>
        <begin position="1004"/>
        <end position="1027"/>
    </location>
</feature>
<evidence type="ECO:0000256" key="8">
    <source>
        <dbReference type="ARBA" id="ARBA00048679"/>
    </source>
</evidence>
<protein>
    <recommendedName>
        <fullName evidence="1">non-specific serine/threonine protein kinase</fullName>
        <ecNumber evidence="1">2.7.11.1</ecNumber>
    </recommendedName>
</protein>
<dbReference type="OrthoDB" id="248923at2759"/>
<feature type="compositionally biased region" description="Polar residues" evidence="9">
    <location>
        <begin position="449"/>
        <end position="473"/>
    </location>
</feature>
<proteinExistence type="predicted"/>
<organism evidence="12 13">
    <name type="scientific">Chlamydomonas eustigma</name>
    <dbReference type="NCBI Taxonomy" id="1157962"/>
    <lineage>
        <taxon>Eukaryota</taxon>
        <taxon>Viridiplantae</taxon>
        <taxon>Chlorophyta</taxon>
        <taxon>core chlorophytes</taxon>
        <taxon>Chlorophyceae</taxon>
        <taxon>CS clade</taxon>
        <taxon>Chlamydomonadales</taxon>
        <taxon>Chlamydomonadaceae</taxon>
        <taxon>Chlamydomonas</taxon>
    </lineage>
</organism>
<feature type="compositionally biased region" description="Low complexity" evidence="9">
    <location>
        <begin position="617"/>
        <end position="630"/>
    </location>
</feature>
<dbReference type="PANTHER" id="PTHR44899:SF3">
    <property type="entry name" value="SERINE_THREONINE-PROTEIN KINASE NEK1"/>
    <property type="match status" value="1"/>
</dbReference>